<comment type="caution">
    <text evidence="1">The sequence shown here is derived from an EMBL/GenBank/DDBJ whole genome shotgun (WGS) entry which is preliminary data.</text>
</comment>
<protein>
    <submittedName>
        <fullName evidence="1">Uncharacterized protein</fullName>
    </submittedName>
</protein>
<gene>
    <name evidence="1" type="ORF">P7D78_08815</name>
</gene>
<dbReference type="RefSeq" id="WP_270717926.1">
    <property type="nucleotide sequence ID" value="NZ_JAQESB010000021.1"/>
</dbReference>
<reference evidence="1" key="1">
    <citation type="submission" date="2023-03" db="EMBL/GenBank/DDBJ databases">
        <authorList>
            <person name="Shen W."/>
            <person name="Cai J."/>
        </authorList>
    </citation>
    <scope>NUCLEOTIDE SEQUENCE</scope>
    <source>
        <strain evidence="1">B646-2</strain>
    </source>
</reference>
<evidence type="ECO:0000313" key="1">
    <source>
        <dbReference type="EMBL" id="MDT2538224.1"/>
    </source>
</evidence>
<proteinExistence type="predicted"/>
<sequence length="86" mass="9897">MKNMELIISETNIPDFINEDISTWEIGKEDSEHIYLYPDFGEIQPCIGQPFLLVIDKKLSLGNIFFLGTPEWNELSLDAAYNEISE</sequence>
<dbReference type="Proteomes" id="UP001249240">
    <property type="component" value="Unassembled WGS sequence"/>
</dbReference>
<dbReference type="AlphaFoldDB" id="A0AAW8SWQ5"/>
<evidence type="ECO:0000313" key="2">
    <source>
        <dbReference type="Proteomes" id="UP001249240"/>
    </source>
</evidence>
<name>A0AAW8SWQ5_9ENTE</name>
<dbReference type="EMBL" id="JARPXM010000007">
    <property type="protein sequence ID" value="MDT2538224.1"/>
    <property type="molecule type" value="Genomic_DNA"/>
</dbReference>
<organism evidence="1 2">
    <name type="scientific">Enterococcus raffinosus</name>
    <dbReference type="NCBI Taxonomy" id="71452"/>
    <lineage>
        <taxon>Bacteria</taxon>
        <taxon>Bacillati</taxon>
        <taxon>Bacillota</taxon>
        <taxon>Bacilli</taxon>
        <taxon>Lactobacillales</taxon>
        <taxon>Enterococcaceae</taxon>
        <taxon>Enterococcus</taxon>
    </lineage>
</organism>
<accession>A0AAW8SWQ5</accession>